<dbReference type="EMBL" id="JBDKWZ010000010">
    <property type="protein sequence ID" value="MEN7549802.1"/>
    <property type="molecule type" value="Genomic_DNA"/>
</dbReference>
<evidence type="ECO:0000256" key="2">
    <source>
        <dbReference type="ARBA" id="ARBA00022723"/>
    </source>
</evidence>
<protein>
    <recommendedName>
        <fullName evidence="5">4-hydroxy-3-methylbut-2-enyl diphosphate reductase</fullName>
        <shortName evidence="5">HMBPP reductase</shortName>
        <ecNumber evidence="5">1.17.7.4</ecNumber>
    </recommendedName>
</protein>
<evidence type="ECO:0000256" key="3">
    <source>
        <dbReference type="ARBA" id="ARBA00023004"/>
    </source>
</evidence>
<feature type="binding site" evidence="5">
    <location>
        <position position="232"/>
    </location>
    <ligand>
        <name>(2E)-4-hydroxy-3-methylbut-2-enyl diphosphate</name>
        <dbReference type="ChEBI" id="CHEBI:128753"/>
    </ligand>
</feature>
<evidence type="ECO:0000256" key="4">
    <source>
        <dbReference type="ARBA" id="ARBA00023014"/>
    </source>
</evidence>
<feature type="binding site" evidence="5">
    <location>
        <position position="40"/>
    </location>
    <ligand>
        <name>isopentenyl diphosphate</name>
        <dbReference type="ChEBI" id="CHEBI:128769"/>
    </ligand>
</feature>
<name>A0AAW9S8H7_9BACT</name>
<dbReference type="EC" id="1.17.7.4" evidence="5"/>
<feature type="binding site" evidence="5">
    <location>
        <position position="232"/>
    </location>
    <ligand>
        <name>isopentenyl diphosphate</name>
        <dbReference type="ChEBI" id="CHEBI:128769"/>
    </ligand>
</feature>
<feature type="binding site" evidence="5">
    <location>
        <position position="234"/>
    </location>
    <ligand>
        <name>(2E)-4-hydroxy-3-methylbut-2-enyl diphosphate</name>
        <dbReference type="ChEBI" id="CHEBI:128753"/>
    </ligand>
</feature>
<dbReference type="PANTHER" id="PTHR30426:SF0">
    <property type="entry name" value="4-HYDROXY-3-METHYLBUT-2-ENYL DIPHOSPHATE REDUCTASE"/>
    <property type="match status" value="1"/>
</dbReference>
<gene>
    <name evidence="5" type="primary">ispH</name>
    <name evidence="6" type="ORF">AAG747_17895</name>
</gene>
<dbReference type="RefSeq" id="WP_346822580.1">
    <property type="nucleotide sequence ID" value="NZ_JBDKWZ010000010.1"/>
</dbReference>
<keyword evidence="1 5" id="KW-0004">4Fe-4S</keyword>
<keyword evidence="2 5" id="KW-0479">Metal-binding</keyword>
<dbReference type="GO" id="GO:0051745">
    <property type="term" value="F:4-hydroxy-3-methylbut-2-enyl diphosphate reductase activity"/>
    <property type="evidence" value="ECO:0007669"/>
    <property type="project" value="UniProtKB-UniRule"/>
</dbReference>
<comment type="catalytic activity">
    <reaction evidence="5">
        <text>dimethylallyl diphosphate + 2 oxidized [2Fe-2S]-[ferredoxin] + H2O = (2E)-4-hydroxy-3-methylbut-2-enyl diphosphate + 2 reduced [2Fe-2S]-[ferredoxin] + 2 H(+)</text>
        <dbReference type="Rhea" id="RHEA:24825"/>
        <dbReference type="Rhea" id="RHEA-COMP:10000"/>
        <dbReference type="Rhea" id="RHEA-COMP:10001"/>
        <dbReference type="ChEBI" id="CHEBI:15377"/>
        <dbReference type="ChEBI" id="CHEBI:15378"/>
        <dbReference type="ChEBI" id="CHEBI:33737"/>
        <dbReference type="ChEBI" id="CHEBI:33738"/>
        <dbReference type="ChEBI" id="CHEBI:57623"/>
        <dbReference type="ChEBI" id="CHEBI:128753"/>
        <dbReference type="EC" id="1.17.7.4"/>
    </reaction>
</comment>
<feature type="binding site" evidence="5">
    <location>
        <position position="233"/>
    </location>
    <ligand>
        <name>isopentenyl diphosphate</name>
        <dbReference type="ChEBI" id="CHEBI:128769"/>
    </ligand>
</feature>
<sequence>MEVVIDGKSGYCFGVEFAIQMAEEEMNDSGQLYCLGDIVHNRMEVERLNAKGLQIIDREQLASLKDCKVLIRAHGEPPETYRTAIENNIELIDASCPVVLKLQNRVKHAHDRMQSNEGQMVIYGKQGHAEVIGLNGQTQNSAIIVTTVDDLEKVDFSKPVTLFSQTTKSTKGFYELKEEIERRLDQVNGEGAHKEMFNANDSICRQVSNREPQMNKFSLENDVIIFVSGKKSSNGRSLYNVCLRNNERSYFVENEEEINPAWFKPADKVGICGATSTPMWLMEQVADFIRKLESELVK</sequence>
<feature type="binding site" evidence="5">
    <location>
        <position position="12"/>
    </location>
    <ligand>
        <name>[4Fe-4S] cluster</name>
        <dbReference type="ChEBI" id="CHEBI:49883"/>
    </ligand>
</feature>
<feature type="binding site" evidence="5">
    <location>
        <position position="276"/>
    </location>
    <ligand>
        <name>dimethylallyl diphosphate</name>
        <dbReference type="ChEBI" id="CHEBI:57623"/>
    </ligand>
</feature>
<evidence type="ECO:0000313" key="6">
    <source>
        <dbReference type="EMBL" id="MEN7549802.1"/>
    </source>
</evidence>
<comment type="catalytic activity">
    <reaction evidence="5">
        <text>isopentenyl diphosphate + 2 oxidized [2Fe-2S]-[ferredoxin] + H2O = (2E)-4-hydroxy-3-methylbut-2-enyl diphosphate + 2 reduced [2Fe-2S]-[ferredoxin] + 2 H(+)</text>
        <dbReference type="Rhea" id="RHEA:24488"/>
        <dbReference type="Rhea" id="RHEA-COMP:10000"/>
        <dbReference type="Rhea" id="RHEA-COMP:10001"/>
        <dbReference type="ChEBI" id="CHEBI:15377"/>
        <dbReference type="ChEBI" id="CHEBI:15378"/>
        <dbReference type="ChEBI" id="CHEBI:33737"/>
        <dbReference type="ChEBI" id="CHEBI:33738"/>
        <dbReference type="ChEBI" id="CHEBI:128753"/>
        <dbReference type="ChEBI" id="CHEBI:128769"/>
        <dbReference type="EC" id="1.17.7.4"/>
    </reaction>
</comment>
<feature type="binding site" evidence="5">
    <location>
        <position position="234"/>
    </location>
    <ligand>
        <name>dimethylallyl diphosphate</name>
        <dbReference type="ChEBI" id="CHEBI:57623"/>
    </ligand>
</feature>
<dbReference type="Proteomes" id="UP001403385">
    <property type="component" value="Unassembled WGS sequence"/>
</dbReference>
<evidence type="ECO:0000256" key="5">
    <source>
        <dbReference type="HAMAP-Rule" id="MF_00191"/>
    </source>
</evidence>
<feature type="binding site" evidence="5">
    <location>
        <position position="166"/>
    </location>
    <ligand>
        <name>(2E)-4-hydroxy-3-methylbut-2-enyl diphosphate</name>
        <dbReference type="ChEBI" id="CHEBI:128753"/>
    </ligand>
</feature>
<dbReference type="GO" id="GO:0016114">
    <property type="term" value="P:terpenoid biosynthetic process"/>
    <property type="evidence" value="ECO:0007669"/>
    <property type="project" value="UniProtKB-UniRule"/>
</dbReference>
<feature type="binding site" evidence="5">
    <location>
        <position position="40"/>
    </location>
    <ligand>
        <name>(2E)-4-hydroxy-3-methylbut-2-enyl diphosphate</name>
        <dbReference type="ChEBI" id="CHEBI:128753"/>
    </ligand>
</feature>
<feature type="binding site" evidence="5">
    <location>
        <position position="96"/>
    </location>
    <ligand>
        <name>[4Fe-4S] cluster</name>
        <dbReference type="ChEBI" id="CHEBI:49883"/>
    </ligand>
</feature>
<feature type="binding site" evidence="5">
    <location>
        <position position="128"/>
    </location>
    <ligand>
        <name>(2E)-4-hydroxy-3-methylbut-2-enyl diphosphate</name>
        <dbReference type="ChEBI" id="CHEBI:128753"/>
    </ligand>
</feature>
<proteinExistence type="inferred from homology"/>
<evidence type="ECO:0000256" key="1">
    <source>
        <dbReference type="ARBA" id="ARBA00022485"/>
    </source>
</evidence>
<comment type="pathway">
    <text evidence="5">Isoprenoid biosynthesis; isopentenyl diphosphate biosynthesis via DXP pathway; isopentenyl diphosphate from 1-deoxy-D-xylulose 5-phosphate: step 6/6.</text>
</comment>
<feature type="binding site" evidence="5">
    <location>
        <position position="276"/>
    </location>
    <ligand>
        <name>(2E)-4-hydroxy-3-methylbut-2-enyl diphosphate</name>
        <dbReference type="ChEBI" id="CHEBI:128753"/>
    </ligand>
</feature>
<comment type="cofactor">
    <cofactor evidence="5">
        <name>[4Fe-4S] cluster</name>
        <dbReference type="ChEBI" id="CHEBI:49883"/>
    </cofactor>
    <text evidence="5">Binds 1 [4Fe-4S] cluster per subunit.</text>
</comment>
<feature type="binding site" evidence="5">
    <location>
        <position position="74"/>
    </location>
    <ligand>
        <name>dimethylallyl diphosphate</name>
        <dbReference type="ChEBI" id="CHEBI:57623"/>
    </ligand>
</feature>
<feature type="binding site" evidence="5">
    <location>
        <position position="128"/>
    </location>
    <ligand>
        <name>dimethylallyl diphosphate</name>
        <dbReference type="ChEBI" id="CHEBI:57623"/>
    </ligand>
</feature>
<dbReference type="GO" id="GO:0050992">
    <property type="term" value="P:dimethylallyl diphosphate biosynthetic process"/>
    <property type="evidence" value="ECO:0007669"/>
    <property type="project" value="UniProtKB-UniRule"/>
</dbReference>
<feature type="binding site" evidence="5">
    <location>
        <position position="276"/>
    </location>
    <ligand>
        <name>isopentenyl diphosphate</name>
        <dbReference type="ChEBI" id="CHEBI:128769"/>
    </ligand>
</feature>
<organism evidence="6 7">
    <name type="scientific">Rapidithrix thailandica</name>
    <dbReference type="NCBI Taxonomy" id="413964"/>
    <lineage>
        <taxon>Bacteria</taxon>
        <taxon>Pseudomonadati</taxon>
        <taxon>Bacteroidota</taxon>
        <taxon>Cytophagia</taxon>
        <taxon>Cytophagales</taxon>
        <taxon>Flammeovirgaceae</taxon>
        <taxon>Rapidithrix</taxon>
    </lineage>
</organism>
<feature type="binding site" evidence="5">
    <location>
        <position position="204"/>
    </location>
    <ligand>
        <name>[4Fe-4S] cluster</name>
        <dbReference type="ChEBI" id="CHEBI:49883"/>
    </ligand>
</feature>
<accession>A0AAW9S8H7</accession>
<comment type="pathway">
    <text evidence="5">Isoprenoid biosynthesis; dimethylallyl diphosphate biosynthesis; dimethylallyl diphosphate from (2E)-4-hydroxy-3-methylbutenyl diphosphate: step 1/1.</text>
</comment>
<dbReference type="Gene3D" id="3.40.1010.20">
    <property type="entry name" value="4-hydroxy-3-methylbut-2-enyl diphosphate reductase, catalytic domain"/>
    <property type="match status" value="2"/>
</dbReference>
<evidence type="ECO:0000313" key="7">
    <source>
        <dbReference type="Proteomes" id="UP001403385"/>
    </source>
</evidence>
<dbReference type="PANTHER" id="PTHR30426">
    <property type="entry name" value="4-HYDROXY-3-METHYLBUT-2-ENYL DIPHOSPHATE REDUCTASE"/>
    <property type="match status" value="1"/>
</dbReference>
<keyword evidence="4 5" id="KW-0411">Iron-sulfur</keyword>
<dbReference type="AlphaFoldDB" id="A0AAW9S8H7"/>
<feature type="active site" description="Proton donor" evidence="5">
    <location>
        <position position="130"/>
    </location>
</feature>
<dbReference type="GO" id="GO:0046872">
    <property type="term" value="F:metal ion binding"/>
    <property type="evidence" value="ECO:0007669"/>
    <property type="project" value="UniProtKB-KW"/>
</dbReference>
<dbReference type="CDD" id="cd13944">
    <property type="entry name" value="lytB_ispH"/>
    <property type="match status" value="1"/>
</dbReference>
<feature type="binding site" evidence="5">
    <location>
        <position position="233"/>
    </location>
    <ligand>
        <name>(2E)-4-hydroxy-3-methylbut-2-enyl diphosphate</name>
        <dbReference type="ChEBI" id="CHEBI:128753"/>
    </ligand>
</feature>
<keyword evidence="7" id="KW-1185">Reference proteome</keyword>
<keyword evidence="5 6" id="KW-0560">Oxidoreductase</keyword>
<feature type="binding site" evidence="5">
    <location>
        <position position="234"/>
    </location>
    <ligand>
        <name>isopentenyl diphosphate</name>
        <dbReference type="ChEBI" id="CHEBI:128769"/>
    </ligand>
</feature>
<dbReference type="NCBIfam" id="NF002187">
    <property type="entry name" value="PRK01045.1-1"/>
    <property type="match status" value="1"/>
</dbReference>
<feature type="binding site" evidence="5">
    <location>
        <position position="232"/>
    </location>
    <ligand>
        <name>dimethylallyl diphosphate</name>
        <dbReference type="ChEBI" id="CHEBI:57623"/>
    </ligand>
</feature>
<dbReference type="HAMAP" id="MF_00191">
    <property type="entry name" value="IspH"/>
    <property type="match status" value="1"/>
</dbReference>
<feature type="binding site" evidence="5">
    <location>
        <position position="233"/>
    </location>
    <ligand>
        <name>dimethylallyl diphosphate</name>
        <dbReference type="ChEBI" id="CHEBI:57623"/>
    </ligand>
</feature>
<dbReference type="GO" id="GO:0019288">
    <property type="term" value="P:isopentenyl diphosphate biosynthetic process, methylerythritol 4-phosphate pathway"/>
    <property type="evidence" value="ECO:0007669"/>
    <property type="project" value="UniProtKB-UniRule"/>
</dbReference>
<feature type="binding site" evidence="5">
    <location>
        <position position="74"/>
    </location>
    <ligand>
        <name>isopentenyl diphosphate</name>
        <dbReference type="ChEBI" id="CHEBI:128769"/>
    </ligand>
</feature>
<dbReference type="NCBIfam" id="TIGR00216">
    <property type="entry name" value="ispH_lytB"/>
    <property type="match status" value="1"/>
</dbReference>
<keyword evidence="5" id="KW-0414">Isoprene biosynthesis</keyword>
<dbReference type="InterPro" id="IPR003451">
    <property type="entry name" value="LytB/IspH"/>
</dbReference>
<reference evidence="6 7" key="1">
    <citation type="submission" date="2024-04" db="EMBL/GenBank/DDBJ databases">
        <title>Novel genus in family Flammeovirgaceae.</title>
        <authorList>
            <person name="Nguyen T.H."/>
            <person name="Vuong T.Q."/>
            <person name="Le H."/>
            <person name="Kim S.-G."/>
        </authorList>
    </citation>
    <scope>NUCLEOTIDE SEQUENCE [LARGE SCALE GENOMIC DNA]</scope>
    <source>
        <strain evidence="6 7">JCM 23209</strain>
    </source>
</reference>
<feature type="binding site" evidence="5">
    <location>
        <position position="40"/>
    </location>
    <ligand>
        <name>dimethylallyl diphosphate</name>
        <dbReference type="ChEBI" id="CHEBI:57623"/>
    </ligand>
</feature>
<dbReference type="Gene3D" id="3.40.50.11270">
    <property type="match status" value="1"/>
</dbReference>
<comment type="function">
    <text evidence="5">Catalyzes the conversion of 1-hydroxy-2-methyl-2-(E)-butenyl 4-diphosphate (HMBPP) into a mixture of isopentenyl diphosphate (IPP) and dimethylallyl diphosphate (DMAPP). Acts in the terminal step of the DOXP/MEP pathway for isoprenoid precursor biosynthesis.</text>
</comment>
<comment type="similarity">
    <text evidence="5">Belongs to the IspH family.</text>
</comment>
<feature type="binding site" evidence="5">
    <location>
        <position position="128"/>
    </location>
    <ligand>
        <name>isopentenyl diphosphate</name>
        <dbReference type="ChEBI" id="CHEBI:128769"/>
    </ligand>
</feature>
<feature type="binding site" evidence="5">
    <location>
        <position position="74"/>
    </location>
    <ligand>
        <name>(2E)-4-hydroxy-3-methylbut-2-enyl diphosphate</name>
        <dbReference type="ChEBI" id="CHEBI:128753"/>
    </ligand>
</feature>
<comment type="caution">
    <text evidence="6">The sequence shown here is derived from an EMBL/GenBank/DDBJ whole genome shotgun (WGS) entry which is preliminary data.</text>
</comment>
<dbReference type="GO" id="GO:0051539">
    <property type="term" value="F:4 iron, 4 sulfur cluster binding"/>
    <property type="evidence" value="ECO:0007669"/>
    <property type="project" value="UniProtKB-UniRule"/>
</dbReference>
<keyword evidence="3 5" id="KW-0408">Iron</keyword>
<dbReference type="Pfam" id="PF02401">
    <property type="entry name" value="LYTB"/>
    <property type="match status" value="1"/>
</dbReference>